<dbReference type="FunFam" id="2.60.34.10:FF:000002">
    <property type="entry name" value="Heat shock 70 kDa"/>
    <property type="match status" value="1"/>
</dbReference>
<reference evidence="7" key="1">
    <citation type="submission" date="2021-02" db="EMBL/GenBank/DDBJ databases">
        <authorList>
            <person name="Nowell W R."/>
        </authorList>
    </citation>
    <scope>NUCLEOTIDE SEQUENCE</scope>
</reference>
<dbReference type="GO" id="GO:0140662">
    <property type="term" value="F:ATP-dependent protein folding chaperone"/>
    <property type="evidence" value="ECO:0007669"/>
    <property type="project" value="InterPro"/>
</dbReference>
<comment type="similarity">
    <text evidence="1">Belongs to the heat shock protein 70 family.</text>
</comment>
<dbReference type="PROSITE" id="PS00297">
    <property type="entry name" value="HSP70_1"/>
    <property type="match status" value="1"/>
</dbReference>
<keyword evidence="2" id="KW-0547">Nucleotide-binding</keyword>
<dbReference type="NCBIfam" id="NF001413">
    <property type="entry name" value="PRK00290.1"/>
    <property type="match status" value="1"/>
</dbReference>
<feature type="domain" description="B box-type" evidence="6">
    <location>
        <begin position="681"/>
        <end position="725"/>
    </location>
</feature>
<dbReference type="InterPro" id="IPR043129">
    <property type="entry name" value="ATPase_NBD"/>
</dbReference>
<evidence type="ECO:0000313" key="9">
    <source>
        <dbReference type="Proteomes" id="UP000663824"/>
    </source>
</evidence>
<keyword evidence="4" id="KW-0863">Zinc-finger</keyword>
<dbReference type="InterPro" id="IPR029048">
    <property type="entry name" value="HSP70_C_sf"/>
</dbReference>
<dbReference type="InterPro" id="IPR018181">
    <property type="entry name" value="Heat_shock_70_CS"/>
</dbReference>
<keyword evidence="4" id="KW-0862">Zinc</keyword>
<dbReference type="SMART" id="SM00336">
    <property type="entry name" value="BBOX"/>
    <property type="match status" value="2"/>
</dbReference>
<evidence type="ECO:0000256" key="3">
    <source>
        <dbReference type="ARBA" id="ARBA00022840"/>
    </source>
</evidence>
<dbReference type="FunFam" id="3.30.420.40:FF:000135">
    <property type="entry name" value="Heat shock cognate 71 kDa protein"/>
    <property type="match status" value="1"/>
</dbReference>
<dbReference type="Pfam" id="PF00643">
    <property type="entry name" value="zf-B_box"/>
    <property type="match status" value="1"/>
</dbReference>
<evidence type="ECO:0000313" key="7">
    <source>
        <dbReference type="EMBL" id="CAF2136525.1"/>
    </source>
</evidence>
<sequence>MRKAIGIDLGTSYSCVGVFQDGKVEIIPNEHGNSITPSYIAFTDEGILVGDDAKNQLARSPYNTVFNIQRLIGRKYNDATVQTDMKKWSFKVINEAEKPKIQVEYKHETKVFTSEEIASLILAKMKEIAETYLDQNVTEAVIAVPAYFNNAQRQATKDAAIIAGLYVLRIINAPTLAAIAYGLNSKVSAVCNVLIFDLGGGTLNVSILTIEEGIYEVKSTAGDTHCGGEDFDDRMVQHFIQEFKTKYGQDLNENTSAIRRLRTSCELAKRTLSTTRQAPIEIDSLYQGTDFCSTITRKRFEELNADLFRSTLEPVEKALRDAKMDKSQIHEIVLVGGSTRIPKVQQLLQDLFNGKELNKSINPDESVAYGAAVQAAILTGNKSEDVKNLLLFDVTPLSLGIETVGGVMTGLIKRNTTIPTKQTQTFTTSVDNQSVISIAVYEGERSMTRDNHLLGKFELSNIPPATRGVPKIEVTFDIDANSILNVSAMDKSSGKEKKITITNDKERLSKDEIERMFSDAEKYKKDNEIRRERITAKNSLESYCFDMKTNIIDYKIGDYNKKKMLDAIKDTLEWLEENQLVTKQQLEAKLKEIEQICTLISTKLHLDEHGTEENSERSARHAMVIRVLARIICSNNHTMEAELWCTNCEQSYCSKCFEQVHELPALKKQNHESIPVHHKPLEPALCDEHHRQKLEFWCNNCQKLVCNRCVILKHRDSSLHEIVEIDTAASHKAQLLEALCENIQSSLNECTKPFADNTDDSIQTVTRTFESIHTMITNREKELVREIREIQIKTKKLVNQHTIEMANLQELLNKHCKELKDMTSKNDTTTLLKVHEGLTQDLTKLMQRIIGVKLPIQTRYQIKGIDELEEKISNVFQTVRAIVQDDGIS</sequence>
<protein>
    <recommendedName>
        <fullName evidence="6">B box-type domain-containing protein</fullName>
    </recommendedName>
</protein>
<feature type="coiled-coil region" evidence="5">
    <location>
        <begin position="798"/>
        <end position="825"/>
    </location>
</feature>
<dbReference type="AlphaFoldDB" id="A0A816WFD4"/>
<dbReference type="FunFam" id="3.30.420.40:FF:000026">
    <property type="entry name" value="Heat shock protein 70"/>
    <property type="match status" value="1"/>
</dbReference>
<feature type="coiled-coil region" evidence="5">
    <location>
        <begin position="576"/>
        <end position="603"/>
    </location>
</feature>
<gene>
    <name evidence="7" type="ORF">MBJ925_LOCUS28698</name>
    <name evidence="8" type="ORF">SMN809_LOCUS10914</name>
</gene>
<dbReference type="EMBL" id="CAJOBI010003830">
    <property type="protein sequence ID" value="CAF3982079.1"/>
    <property type="molecule type" value="Genomic_DNA"/>
</dbReference>
<evidence type="ECO:0000256" key="5">
    <source>
        <dbReference type="SAM" id="Coils"/>
    </source>
</evidence>
<comment type="caution">
    <text evidence="7">The sequence shown here is derived from an EMBL/GenBank/DDBJ whole genome shotgun (WGS) entry which is preliminary data.</text>
</comment>
<dbReference type="SUPFAM" id="SSF53067">
    <property type="entry name" value="Actin-like ATPase domain"/>
    <property type="match status" value="2"/>
</dbReference>
<dbReference type="Proteomes" id="UP000676336">
    <property type="component" value="Unassembled WGS sequence"/>
</dbReference>
<dbReference type="Gene3D" id="3.90.640.10">
    <property type="entry name" value="Actin, Chain A, domain 4"/>
    <property type="match status" value="1"/>
</dbReference>
<evidence type="ECO:0000313" key="8">
    <source>
        <dbReference type="EMBL" id="CAF3982079.1"/>
    </source>
</evidence>
<dbReference type="InterPro" id="IPR013087">
    <property type="entry name" value="Znf_C2H2_type"/>
</dbReference>
<dbReference type="PANTHER" id="PTHR19375">
    <property type="entry name" value="HEAT SHOCK PROTEIN 70KDA"/>
    <property type="match status" value="1"/>
</dbReference>
<evidence type="ECO:0000259" key="6">
    <source>
        <dbReference type="PROSITE" id="PS50119"/>
    </source>
</evidence>
<dbReference type="InterPro" id="IPR000315">
    <property type="entry name" value="Znf_B-box"/>
</dbReference>
<dbReference type="FunFam" id="3.30.30.30:FF:000001">
    <property type="entry name" value="heat shock 70 kDa protein-like"/>
    <property type="match status" value="1"/>
</dbReference>
<organism evidence="7 9">
    <name type="scientific">Rotaria magnacalcarata</name>
    <dbReference type="NCBI Taxonomy" id="392030"/>
    <lineage>
        <taxon>Eukaryota</taxon>
        <taxon>Metazoa</taxon>
        <taxon>Spiralia</taxon>
        <taxon>Gnathifera</taxon>
        <taxon>Rotifera</taxon>
        <taxon>Eurotatoria</taxon>
        <taxon>Bdelloidea</taxon>
        <taxon>Philodinida</taxon>
        <taxon>Philodinidae</taxon>
        <taxon>Rotaria</taxon>
    </lineage>
</organism>
<dbReference type="Pfam" id="PF00012">
    <property type="entry name" value="HSP70"/>
    <property type="match status" value="1"/>
</dbReference>
<dbReference type="FunFam" id="3.90.640.10:FF:000134">
    <property type="entry name" value="Heat shock cognate 71 kDa protein"/>
    <property type="match status" value="1"/>
</dbReference>
<dbReference type="Pfam" id="PF22586">
    <property type="entry name" value="ANCHR-like_BBOX"/>
    <property type="match status" value="1"/>
</dbReference>
<dbReference type="GO" id="GO:0008270">
    <property type="term" value="F:zinc ion binding"/>
    <property type="evidence" value="ECO:0007669"/>
    <property type="project" value="UniProtKB-KW"/>
</dbReference>
<dbReference type="SUPFAM" id="SSF100934">
    <property type="entry name" value="Heat shock protein 70kD (HSP70), C-terminal subdomain"/>
    <property type="match status" value="1"/>
</dbReference>
<dbReference type="Gene3D" id="1.20.1270.10">
    <property type="match status" value="1"/>
</dbReference>
<feature type="domain" description="B box-type" evidence="6">
    <location>
        <begin position="628"/>
        <end position="676"/>
    </location>
</feature>
<dbReference type="EMBL" id="CAJNRE010015354">
    <property type="protein sequence ID" value="CAF2136525.1"/>
    <property type="molecule type" value="Genomic_DNA"/>
</dbReference>
<dbReference type="Gene3D" id="2.60.34.10">
    <property type="entry name" value="Substrate Binding Domain Of DNAk, Chain A, domain 1"/>
    <property type="match status" value="1"/>
</dbReference>
<name>A0A816WFD4_9BILA</name>
<dbReference type="PROSITE" id="PS00028">
    <property type="entry name" value="ZINC_FINGER_C2H2_1"/>
    <property type="match status" value="1"/>
</dbReference>
<dbReference type="PROSITE" id="PS01036">
    <property type="entry name" value="HSP70_3"/>
    <property type="match status" value="1"/>
</dbReference>
<dbReference type="PROSITE" id="PS50119">
    <property type="entry name" value="ZF_BBOX"/>
    <property type="match status" value="2"/>
</dbReference>
<evidence type="ECO:0000256" key="1">
    <source>
        <dbReference type="ARBA" id="ARBA00007381"/>
    </source>
</evidence>
<dbReference type="PRINTS" id="PR00301">
    <property type="entry name" value="HEATSHOCK70"/>
</dbReference>
<dbReference type="InterPro" id="IPR029047">
    <property type="entry name" value="HSP70_peptide-bd_sf"/>
</dbReference>
<evidence type="ECO:0000256" key="2">
    <source>
        <dbReference type="ARBA" id="ARBA00022741"/>
    </source>
</evidence>
<keyword evidence="5" id="KW-0175">Coiled coil</keyword>
<dbReference type="Gene3D" id="3.30.160.60">
    <property type="entry name" value="Classic Zinc Finger"/>
    <property type="match status" value="1"/>
</dbReference>
<dbReference type="Proteomes" id="UP000663824">
    <property type="component" value="Unassembled WGS sequence"/>
</dbReference>
<proteinExistence type="inferred from homology"/>
<accession>A0A816WFD4</accession>
<evidence type="ECO:0000256" key="4">
    <source>
        <dbReference type="PROSITE-ProRule" id="PRU00024"/>
    </source>
</evidence>
<dbReference type="InterPro" id="IPR013126">
    <property type="entry name" value="Hsp_70_fam"/>
</dbReference>
<keyword evidence="4" id="KW-0479">Metal-binding</keyword>
<dbReference type="Gene3D" id="3.30.30.30">
    <property type="match status" value="1"/>
</dbReference>
<keyword evidence="3" id="KW-0067">ATP-binding</keyword>
<dbReference type="SUPFAM" id="SSF57845">
    <property type="entry name" value="B-box zinc-binding domain"/>
    <property type="match status" value="1"/>
</dbReference>
<dbReference type="Gene3D" id="3.30.420.40">
    <property type="match status" value="2"/>
</dbReference>
<dbReference type="PROSITE" id="PS00329">
    <property type="entry name" value="HSP70_2"/>
    <property type="match status" value="1"/>
</dbReference>
<dbReference type="GO" id="GO:0005524">
    <property type="term" value="F:ATP binding"/>
    <property type="evidence" value="ECO:0007669"/>
    <property type="project" value="UniProtKB-KW"/>
</dbReference>
<dbReference type="SUPFAM" id="SSF100920">
    <property type="entry name" value="Heat shock protein 70kD (HSP70), peptide-binding domain"/>
    <property type="match status" value="1"/>
</dbReference>